<dbReference type="AlphaFoldDB" id="A0AA39PWN9"/>
<evidence type="ECO:0000313" key="3">
    <source>
        <dbReference type="Proteomes" id="UP001175228"/>
    </source>
</evidence>
<feature type="region of interest" description="Disordered" evidence="1">
    <location>
        <begin position="451"/>
        <end position="475"/>
    </location>
</feature>
<evidence type="ECO:0008006" key="4">
    <source>
        <dbReference type="Google" id="ProtNLM"/>
    </source>
</evidence>
<organism evidence="2 3">
    <name type="scientific">Armillaria luteobubalina</name>
    <dbReference type="NCBI Taxonomy" id="153913"/>
    <lineage>
        <taxon>Eukaryota</taxon>
        <taxon>Fungi</taxon>
        <taxon>Dikarya</taxon>
        <taxon>Basidiomycota</taxon>
        <taxon>Agaricomycotina</taxon>
        <taxon>Agaricomycetes</taxon>
        <taxon>Agaricomycetidae</taxon>
        <taxon>Agaricales</taxon>
        <taxon>Marasmiineae</taxon>
        <taxon>Physalacriaceae</taxon>
        <taxon>Armillaria</taxon>
    </lineage>
</organism>
<protein>
    <recommendedName>
        <fullName evidence="4">Heterokaryon incompatibility domain-containing protein</fullName>
    </recommendedName>
</protein>
<dbReference type="EMBL" id="JAUEPU010000032">
    <property type="protein sequence ID" value="KAK0491947.1"/>
    <property type="molecule type" value="Genomic_DNA"/>
</dbReference>
<feature type="compositionally biased region" description="Basic and acidic residues" evidence="1">
    <location>
        <begin position="462"/>
        <end position="475"/>
    </location>
</feature>
<sequence>MNGYEWRQRYKHDRYGEGQGPEHDEKMRRMYARLPEVTLSAFTEAGVPEPSISVLKQRTYTGRYPVIPSSLADIPCACLGLEGILGTLNTILGTSYTLEIRSLSSLLNTYILKDYDFGTAFSRLRPFWYDDLTNIEDKLCSRKARDRQMRNDVLVNDKIISGFLPPRRAWDLYSNRVIPWWVARTCPMAISHAWMEEEDRADVQTPINGYEWPVPMPKDANLNLICIEMLNHGAEQVGGRREDLRAEEWKVDVPTIGQVYRVSYKGVVCYLSGLGRPFSLKEEDLGSDRCWFRRAWTLQEIHPSMSIGGDTGDGRFISKEMRARIENRLSQLQETSPRGAQGMHTSIALSEMQMRVSTNPVDRVAGLSYILRTYEIPAYYASQPQEEVWTALVDEMHVDMRGQLFLLYPKAGDGKQCWRPSWKQAMTGVLPSSPLTKPLFGYISHDKDNKADSHSGPCIESGHVRGLDEESPEGKHREGELLIKDVIGGNHRFKIVADHQCLIPGGLYTLVGSVPRFHMRFFAQQAWVVGEGLPDGMFKKVSVFTMANDDEVKRLRDLGVATVTETFLA</sequence>
<evidence type="ECO:0000313" key="2">
    <source>
        <dbReference type="EMBL" id="KAK0491947.1"/>
    </source>
</evidence>
<accession>A0AA39PWN9</accession>
<reference evidence="2" key="1">
    <citation type="submission" date="2023-06" db="EMBL/GenBank/DDBJ databases">
        <authorList>
            <consortium name="Lawrence Berkeley National Laboratory"/>
            <person name="Ahrendt S."/>
            <person name="Sahu N."/>
            <person name="Indic B."/>
            <person name="Wong-Bajracharya J."/>
            <person name="Merenyi Z."/>
            <person name="Ke H.-M."/>
            <person name="Monk M."/>
            <person name="Kocsube S."/>
            <person name="Drula E."/>
            <person name="Lipzen A."/>
            <person name="Balint B."/>
            <person name="Henrissat B."/>
            <person name="Andreopoulos B."/>
            <person name="Martin F.M."/>
            <person name="Harder C.B."/>
            <person name="Rigling D."/>
            <person name="Ford K.L."/>
            <person name="Foster G.D."/>
            <person name="Pangilinan J."/>
            <person name="Papanicolaou A."/>
            <person name="Barry K."/>
            <person name="LaButti K."/>
            <person name="Viragh M."/>
            <person name="Koriabine M."/>
            <person name="Yan M."/>
            <person name="Riley R."/>
            <person name="Champramary S."/>
            <person name="Plett K.L."/>
            <person name="Tsai I.J."/>
            <person name="Slot J."/>
            <person name="Sipos G."/>
            <person name="Plett J."/>
            <person name="Nagy L.G."/>
            <person name="Grigoriev I.V."/>
        </authorList>
    </citation>
    <scope>NUCLEOTIDE SEQUENCE</scope>
    <source>
        <strain evidence="2">HWK02</strain>
    </source>
</reference>
<proteinExistence type="predicted"/>
<keyword evidence="3" id="KW-1185">Reference proteome</keyword>
<name>A0AA39PWN9_9AGAR</name>
<dbReference type="Proteomes" id="UP001175228">
    <property type="component" value="Unassembled WGS sequence"/>
</dbReference>
<evidence type="ECO:0000256" key="1">
    <source>
        <dbReference type="SAM" id="MobiDB-lite"/>
    </source>
</evidence>
<gene>
    <name evidence="2" type="ORF">EDD18DRAFT_1334516</name>
</gene>
<comment type="caution">
    <text evidence="2">The sequence shown here is derived from an EMBL/GenBank/DDBJ whole genome shotgun (WGS) entry which is preliminary data.</text>
</comment>